<protein>
    <recommendedName>
        <fullName evidence="1">Protein Smg homolog</fullName>
    </recommendedName>
</protein>
<dbReference type="Proteomes" id="UP000242175">
    <property type="component" value="Chromosome large"/>
</dbReference>
<dbReference type="PANTHER" id="PTHR38692">
    <property type="entry name" value="PROTEIN SMG"/>
    <property type="match status" value="1"/>
</dbReference>
<dbReference type="OrthoDB" id="9788984at2"/>
<dbReference type="InterPro" id="IPR007456">
    <property type="entry name" value="Smg"/>
</dbReference>
<comment type="similarity">
    <text evidence="1">Belongs to the Smg family.</text>
</comment>
<reference evidence="2 3" key="1">
    <citation type="journal article" date="2016" name="Int. J. Syst. Evol. Microbiol.">
        <title>Paraphotobacterium marinum gen. nov., sp. nov., a member of the family Vibrionaceae, isolated from surface seawater.</title>
        <authorList>
            <person name="Huang Z."/>
            <person name="Dong C."/>
            <person name="Shao Z."/>
        </authorList>
    </citation>
    <scope>NUCLEOTIDE SEQUENCE [LARGE SCALE GENOMIC DNA]</scope>
    <source>
        <strain evidence="2 3">NSCS20N07D</strain>
    </source>
</reference>
<sequence>MMDILMYLFETYIHSEVEFKVDQKELSGELKRAGFNQKDINKALKWLEKLADLQNFDLNNYEDLNNSSAFRVYTDEERNRLNTHCLGFLLFLEQISVLTPDVREMVLDRVMALEVESFSLDDLKWLILMVLFNLPGKEKAYQQMEELLYEIEEGYIH</sequence>
<dbReference type="EMBL" id="CP022355">
    <property type="protein sequence ID" value="ASK78097.1"/>
    <property type="molecule type" value="Genomic_DNA"/>
</dbReference>
<dbReference type="HAMAP" id="MF_00598">
    <property type="entry name" value="Smg"/>
    <property type="match status" value="1"/>
</dbReference>
<evidence type="ECO:0000313" key="3">
    <source>
        <dbReference type="Proteomes" id="UP000242175"/>
    </source>
</evidence>
<evidence type="ECO:0000256" key="1">
    <source>
        <dbReference type="HAMAP-Rule" id="MF_00598"/>
    </source>
</evidence>
<dbReference type="AlphaFoldDB" id="A0A220VCM4"/>
<organism evidence="2 3">
    <name type="scientific">Paraphotobacterium marinum</name>
    <dbReference type="NCBI Taxonomy" id="1755811"/>
    <lineage>
        <taxon>Bacteria</taxon>
        <taxon>Pseudomonadati</taxon>
        <taxon>Pseudomonadota</taxon>
        <taxon>Gammaproteobacteria</taxon>
        <taxon>Vibrionales</taxon>
        <taxon>Vibrionaceae</taxon>
        <taxon>Paraphotobacterium</taxon>
    </lineage>
</organism>
<dbReference type="Pfam" id="PF04361">
    <property type="entry name" value="DUF494"/>
    <property type="match status" value="1"/>
</dbReference>
<proteinExistence type="inferred from homology"/>
<dbReference type="RefSeq" id="WP_089073006.1">
    <property type="nucleotide sequence ID" value="NZ_CBCSAM010000012.1"/>
</dbReference>
<accession>A0A220VCM4</accession>
<dbReference type="NCBIfam" id="NF002897">
    <property type="entry name" value="PRK03430.1"/>
    <property type="match status" value="1"/>
</dbReference>
<keyword evidence="3" id="KW-1185">Reference proteome</keyword>
<dbReference type="PANTHER" id="PTHR38692:SF1">
    <property type="entry name" value="PROTEIN SMG"/>
    <property type="match status" value="1"/>
</dbReference>
<dbReference type="KEGG" id="pmai:CF386_03120"/>
<evidence type="ECO:0000313" key="2">
    <source>
        <dbReference type="EMBL" id="ASK78097.1"/>
    </source>
</evidence>
<gene>
    <name evidence="1" type="primary">smg</name>
    <name evidence="2" type="ORF">CF386_03120</name>
</gene>
<name>A0A220VCM4_9GAMM</name>